<name>A0ACB9QS98_9MYRT</name>
<proteinExistence type="predicted"/>
<reference evidence="2" key="1">
    <citation type="journal article" date="2023" name="Front. Plant Sci.">
        <title>Chromosomal-level genome assembly of Melastoma candidum provides insights into trichome evolution.</title>
        <authorList>
            <person name="Zhong Y."/>
            <person name="Wu W."/>
            <person name="Sun C."/>
            <person name="Zou P."/>
            <person name="Liu Y."/>
            <person name="Dai S."/>
            <person name="Zhou R."/>
        </authorList>
    </citation>
    <scope>NUCLEOTIDE SEQUENCE [LARGE SCALE GENOMIC DNA]</scope>
</reference>
<gene>
    <name evidence="1" type="ORF">MLD38_017358</name>
</gene>
<dbReference type="EMBL" id="CM042884">
    <property type="protein sequence ID" value="KAI4368846.1"/>
    <property type="molecule type" value="Genomic_DNA"/>
</dbReference>
<keyword evidence="2" id="KW-1185">Reference proteome</keyword>
<protein>
    <submittedName>
        <fullName evidence="1">Uncharacterized protein</fullName>
    </submittedName>
</protein>
<dbReference type="Proteomes" id="UP001057402">
    <property type="component" value="Chromosome 5"/>
</dbReference>
<evidence type="ECO:0000313" key="2">
    <source>
        <dbReference type="Proteomes" id="UP001057402"/>
    </source>
</evidence>
<sequence>MESILTEKSNGSFEELKFRHRSVSIPKDRDFGDEFMCEDGFKNPSRETEREPGTGPGVGSHPRVESPEENDTSNSTLKFIGEVLMEEDLEDKNCMLLDCLAKLQEEEKSWYEVLNPTKPPLPTTSSVLDSRDDFSPEVCSSNSSNSYRAVDGDGFEANQFVGPGDFGYYVPVDGAPYTFINEYSLSRGIEFDSFLNAGSLVYDYKVEGNNEFNASPGVSSEAITELVNEERSFYLPGSMREKKSHSREEGDVSQEGRINKQSAVSSIDEAEPTDLFDEVLLCQGGPGNPVVAPKFQQNGQSKGSTNWKATRKKKRDSKADMVDLWTLLTQCAQSVASNDHRSSNELLKQIRQHSTPYGDGTQRLAHYFANGLEARLAGTETPSYSAVLGGVSAAQMLKSYQVYIQACPFKRMSNFFANRMITRRAGPATKLHIIDFGILYGFQWPCLIQRISQRTGGPPKLRITGIEFPQPGFKPTERVEETGRRLENYCKRFNVKFEYHVIARKWETIQVEDLRLEDDEMTVVNCLHRFKNLADETVVMNSPREAVLKLVRKINPDLFVHGVVNGTYNAPFFVTRFKEALFHFSSLYDMFDVNVDREDQQRMLFEREVYGRDAMNVIACEGFARVERPETYKQWQARNLRAGFKPIPLDKDIFGRVKNIVRSQYHGDFIIDEDGHWMLQGWKGRVIYALSCWVPA</sequence>
<evidence type="ECO:0000313" key="1">
    <source>
        <dbReference type="EMBL" id="KAI4368846.1"/>
    </source>
</evidence>
<comment type="caution">
    <text evidence="1">The sequence shown here is derived from an EMBL/GenBank/DDBJ whole genome shotgun (WGS) entry which is preliminary data.</text>
</comment>
<organism evidence="1 2">
    <name type="scientific">Melastoma candidum</name>
    <dbReference type="NCBI Taxonomy" id="119954"/>
    <lineage>
        <taxon>Eukaryota</taxon>
        <taxon>Viridiplantae</taxon>
        <taxon>Streptophyta</taxon>
        <taxon>Embryophyta</taxon>
        <taxon>Tracheophyta</taxon>
        <taxon>Spermatophyta</taxon>
        <taxon>Magnoliopsida</taxon>
        <taxon>eudicotyledons</taxon>
        <taxon>Gunneridae</taxon>
        <taxon>Pentapetalae</taxon>
        <taxon>rosids</taxon>
        <taxon>malvids</taxon>
        <taxon>Myrtales</taxon>
        <taxon>Melastomataceae</taxon>
        <taxon>Melastomatoideae</taxon>
        <taxon>Melastomateae</taxon>
        <taxon>Melastoma</taxon>
    </lineage>
</organism>
<accession>A0ACB9QS98</accession>